<evidence type="ECO:0000313" key="2">
    <source>
        <dbReference type="EMBL" id="RNI20724.1"/>
    </source>
</evidence>
<gene>
    <name evidence="2" type="ORF">EFY87_14190</name>
</gene>
<evidence type="ECO:0000256" key="1">
    <source>
        <dbReference type="SAM" id="Phobius"/>
    </source>
</evidence>
<name>A0A3M9M583_9MICO</name>
<comment type="caution">
    <text evidence="2">The sequence shown here is derived from an EMBL/GenBank/DDBJ whole genome shotgun (WGS) entry which is preliminary data.</text>
</comment>
<dbReference type="EMBL" id="RJJQ01000015">
    <property type="protein sequence ID" value="RNI20724.1"/>
    <property type="molecule type" value="Genomic_DNA"/>
</dbReference>
<keyword evidence="1" id="KW-0472">Membrane</keyword>
<keyword evidence="1" id="KW-0812">Transmembrane</keyword>
<evidence type="ECO:0000313" key="3">
    <source>
        <dbReference type="Proteomes" id="UP000271678"/>
    </source>
</evidence>
<feature type="transmembrane region" description="Helical" evidence="1">
    <location>
        <begin position="6"/>
        <end position="32"/>
    </location>
</feature>
<keyword evidence="1" id="KW-1133">Transmembrane helix</keyword>
<accession>A0A3M9M583</accession>
<dbReference type="Proteomes" id="UP000271678">
    <property type="component" value="Unassembled WGS sequence"/>
</dbReference>
<organism evidence="2 3">
    <name type="scientific">Flexivirga caeni</name>
    <dbReference type="NCBI Taxonomy" id="2294115"/>
    <lineage>
        <taxon>Bacteria</taxon>
        <taxon>Bacillati</taxon>
        <taxon>Actinomycetota</taxon>
        <taxon>Actinomycetes</taxon>
        <taxon>Micrococcales</taxon>
        <taxon>Dermacoccaceae</taxon>
        <taxon>Flexivirga</taxon>
    </lineage>
</organism>
<dbReference type="AlphaFoldDB" id="A0A3M9M583"/>
<keyword evidence="3" id="KW-1185">Reference proteome</keyword>
<sequence>MVTLAIGVFVAGILSGAIWFLAALTAALWHGYQDERQRNRLRQRARRADDHLAVALRDAKRQMNQAAGQSWRNPFE</sequence>
<proteinExistence type="predicted"/>
<dbReference type="RefSeq" id="WP_123272135.1">
    <property type="nucleotide sequence ID" value="NZ_RJJQ01000015.1"/>
</dbReference>
<reference evidence="2 3" key="1">
    <citation type="submission" date="2018-11" db="EMBL/GenBank/DDBJ databases">
        <title>Draft genome of Simplicispira Flexivirga sp. BO-16.</title>
        <authorList>
            <person name="Im W.T."/>
        </authorList>
    </citation>
    <scope>NUCLEOTIDE SEQUENCE [LARGE SCALE GENOMIC DNA]</scope>
    <source>
        <strain evidence="2 3">BO-16</strain>
    </source>
</reference>
<protein>
    <submittedName>
        <fullName evidence="2">Uncharacterized protein</fullName>
    </submittedName>
</protein>